<accession>A0A4S4EU77</accession>
<comment type="subcellular location">
    <subcellularLocation>
        <location evidence="1">Cytoplasm</location>
    </subcellularLocation>
</comment>
<dbReference type="Proteomes" id="UP000306102">
    <property type="component" value="Unassembled WGS sequence"/>
</dbReference>
<evidence type="ECO:0000256" key="11">
    <source>
        <dbReference type="ARBA" id="ARBA00039108"/>
    </source>
</evidence>
<evidence type="ECO:0000259" key="17">
    <source>
        <dbReference type="Pfam" id="PF00275"/>
    </source>
</evidence>
<feature type="domain" description="Enolpyruvate transferase" evidence="17">
    <location>
        <begin position="43"/>
        <end position="480"/>
    </location>
</feature>
<dbReference type="Gene3D" id="3.65.10.10">
    <property type="entry name" value="Enolpyruvate transferase domain"/>
    <property type="match status" value="2"/>
</dbReference>
<comment type="pathway">
    <text evidence="2">Cell wall biogenesis; peptidoglycan biosynthesis.</text>
</comment>
<keyword evidence="19" id="KW-1185">Reference proteome</keyword>
<dbReference type="EC" id="2.5.1.7" evidence="11"/>
<evidence type="ECO:0000256" key="13">
    <source>
        <dbReference type="ARBA" id="ARBA00042443"/>
    </source>
</evidence>
<dbReference type="InterPro" id="IPR005750">
    <property type="entry name" value="UDP_GlcNAc_COvinyl_MurA"/>
</dbReference>
<evidence type="ECO:0000256" key="15">
    <source>
        <dbReference type="ARBA" id="ARBA00047527"/>
    </source>
</evidence>
<dbReference type="SUPFAM" id="SSF55205">
    <property type="entry name" value="EPT/RTPC-like"/>
    <property type="match status" value="1"/>
</dbReference>
<keyword evidence="9" id="KW-0961">Cell wall biogenesis/degradation</keyword>
<keyword evidence="5" id="KW-0808">Transferase</keyword>
<evidence type="ECO:0000256" key="2">
    <source>
        <dbReference type="ARBA" id="ARBA00004752"/>
    </source>
</evidence>
<dbReference type="InterPro" id="IPR013792">
    <property type="entry name" value="RNA3'P_cycl/enolpyr_Trfase_a/b"/>
</dbReference>
<dbReference type="GO" id="GO:0008360">
    <property type="term" value="P:regulation of cell shape"/>
    <property type="evidence" value="ECO:0007669"/>
    <property type="project" value="UniProtKB-KW"/>
</dbReference>
<dbReference type="GO" id="GO:0005737">
    <property type="term" value="C:cytoplasm"/>
    <property type="evidence" value="ECO:0007669"/>
    <property type="project" value="UniProtKB-SubCell"/>
</dbReference>
<evidence type="ECO:0000256" key="1">
    <source>
        <dbReference type="ARBA" id="ARBA00004496"/>
    </source>
</evidence>
<dbReference type="STRING" id="542762.A0A4S4EU77"/>
<evidence type="ECO:0000313" key="18">
    <source>
        <dbReference type="EMBL" id="THG20112.1"/>
    </source>
</evidence>
<dbReference type="InterPro" id="IPR036968">
    <property type="entry name" value="Enolpyruvate_Tfrase_sf"/>
</dbReference>
<proteinExistence type="inferred from homology"/>
<evidence type="ECO:0000313" key="19">
    <source>
        <dbReference type="Proteomes" id="UP000306102"/>
    </source>
</evidence>
<keyword evidence="7" id="KW-0573">Peptidoglycan synthesis</keyword>
<dbReference type="Pfam" id="PF00275">
    <property type="entry name" value="EPSP_synthase"/>
    <property type="match status" value="1"/>
</dbReference>
<keyword evidence="4" id="KW-0132">Cell division</keyword>
<dbReference type="InterPro" id="IPR050068">
    <property type="entry name" value="MurA_subfamily"/>
</dbReference>
<keyword evidence="8" id="KW-0131">Cell cycle</keyword>
<evidence type="ECO:0000256" key="7">
    <source>
        <dbReference type="ARBA" id="ARBA00022984"/>
    </source>
</evidence>
<dbReference type="EMBL" id="SDRB02002105">
    <property type="protein sequence ID" value="THG20112.1"/>
    <property type="molecule type" value="Genomic_DNA"/>
</dbReference>
<dbReference type="GO" id="GO:0051301">
    <property type="term" value="P:cell division"/>
    <property type="evidence" value="ECO:0007669"/>
    <property type="project" value="UniProtKB-KW"/>
</dbReference>
<keyword evidence="6" id="KW-0133">Cell shape</keyword>
<name>A0A4S4EU77_CAMSN</name>
<evidence type="ECO:0000256" key="16">
    <source>
        <dbReference type="SAM" id="MobiDB-lite"/>
    </source>
</evidence>
<keyword evidence="3" id="KW-0963">Cytoplasm</keyword>
<evidence type="ECO:0000256" key="14">
    <source>
        <dbReference type="ARBA" id="ARBA00042842"/>
    </source>
</evidence>
<dbReference type="InterPro" id="IPR001986">
    <property type="entry name" value="Enolpyruvate_Tfrase_dom"/>
</dbReference>
<evidence type="ECO:0000256" key="8">
    <source>
        <dbReference type="ARBA" id="ARBA00023306"/>
    </source>
</evidence>
<organism evidence="18 19">
    <name type="scientific">Camellia sinensis var. sinensis</name>
    <name type="common">China tea</name>
    <dbReference type="NCBI Taxonomy" id="542762"/>
    <lineage>
        <taxon>Eukaryota</taxon>
        <taxon>Viridiplantae</taxon>
        <taxon>Streptophyta</taxon>
        <taxon>Embryophyta</taxon>
        <taxon>Tracheophyta</taxon>
        <taxon>Spermatophyta</taxon>
        <taxon>Magnoliopsida</taxon>
        <taxon>eudicotyledons</taxon>
        <taxon>Gunneridae</taxon>
        <taxon>Pentapetalae</taxon>
        <taxon>asterids</taxon>
        <taxon>Ericales</taxon>
        <taxon>Theaceae</taxon>
        <taxon>Camellia</taxon>
    </lineage>
</organism>
<dbReference type="GO" id="GO:0008760">
    <property type="term" value="F:UDP-N-acetylglucosamine 1-carboxyvinyltransferase activity"/>
    <property type="evidence" value="ECO:0007669"/>
    <property type="project" value="UniProtKB-EC"/>
</dbReference>
<comment type="catalytic activity">
    <reaction evidence="15">
        <text>phosphoenolpyruvate + UDP-N-acetyl-alpha-D-glucosamine = UDP-N-acetyl-3-O-(1-carboxyvinyl)-alpha-D-glucosamine + phosphate</text>
        <dbReference type="Rhea" id="RHEA:18681"/>
        <dbReference type="ChEBI" id="CHEBI:43474"/>
        <dbReference type="ChEBI" id="CHEBI:57705"/>
        <dbReference type="ChEBI" id="CHEBI:58702"/>
        <dbReference type="ChEBI" id="CHEBI:68483"/>
        <dbReference type="EC" id="2.5.1.7"/>
    </reaction>
</comment>
<comment type="caution">
    <text evidence="18">The sequence shown here is derived from an EMBL/GenBank/DDBJ whole genome shotgun (WGS) entry which is preliminary data.</text>
</comment>
<evidence type="ECO:0000256" key="10">
    <source>
        <dbReference type="ARBA" id="ARBA00038367"/>
    </source>
</evidence>
<dbReference type="CDD" id="cd01555">
    <property type="entry name" value="UdpNAET"/>
    <property type="match status" value="1"/>
</dbReference>
<protein>
    <recommendedName>
        <fullName evidence="12">UDP-N-acetylglucosamine 1-carboxyvinyltransferase</fullName>
        <ecNumber evidence="11">2.5.1.7</ecNumber>
    </recommendedName>
    <alternativeName>
        <fullName evidence="13">Enoylpyruvate transferase</fullName>
    </alternativeName>
    <alternativeName>
        <fullName evidence="14">UDP-N-acetylglucosamine enolpyruvyl transferase</fullName>
    </alternativeName>
</protein>
<evidence type="ECO:0000256" key="9">
    <source>
        <dbReference type="ARBA" id="ARBA00023316"/>
    </source>
</evidence>
<sequence length="497" mass="52940">MASTFNPRSLSSPPNPSKPSSHIPTLQPPHKTITLQTPNFTISGGSTLSGHVSISGSKNSALPILAATLCCSGTSNLRNVPDLSDTRTMCSVLGSLGAEIEDLGGELVVNTDGVRSVEPCEDEIGKIRGGFFVVGPLLARFGEAVVGLPGGCDIGARPIDLYIRGLRALGAIVEFRDGKVHAHAANGKGLMGGRFRLNYPSVGATETLMMAACMADGVTVLSNEPEVIDLAHFLIASGACVEGAGTDKLLIKGRSRLHGSEYSIIPDRIEAGTFMLAAAITRSCISMSPVVPSHLSCLINKLVNAGCKIAQCTHDMLEFSAVPAKARDVLHGFNIRTNPFPGFPTDLQPQIMTLLTTCDGLSMVKESVFENRLRHVTELQKFGPRIQVCGSTALVFGKDRGRSNRTAEVRTKNSGLWEHCIGFWKRQRKKVSMLRGSRVVASDLRGGVSLVLAGLAAEGTTEINGIAHIDRGYENLETKLQRLGADVKRLINIPSPL</sequence>
<evidence type="ECO:0000256" key="4">
    <source>
        <dbReference type="ARBA" id="ARBA00022618"/>
    </source>
</evidence>
<gene>
    <name evidence="18" type="ORF">TEA_026072</name>
</gene>
<dbReference type="AlphaFoldDB" id="A0A4S4EU77"/>
<dbReference type="PANTHER" id="PTHR43783">
    <property type="entry name" value="UDP-N-ACETYLGLUCOSAMINE 1-CARBOXYVINYLTRANSFERASE"/>
    <property type="match status" value="1"/>
</dbReference>
<evidence type="ECO:0000256" key="12">
    <source>
        <dbReference type="ARBA" id="ARBA00039754"/>
    </source>
</evidence>
<reference evidence="18 19" key="1">
    <citation type="journal article" date="2018" name="Proc. Natl. Acad. Sci. U.S.A.">
        <title>Draft genome sequence of Camellia sinensis var. sinensis provides insights into the evolution of the tea genome and tea quality.</title>
        <authorList>
            <person name="Wei C."/>
            <person name="Yang H."/>
            <person name="Wang S."/>
            <person name="Zhao J."/>
            <person name="Liu C."/>
            <person name="Gao L."/>
            <person name="Xia E."/>
            <person name="Lu Y."/>
            <person name="Tai Y."/>
            <person name="She G."/>
            <person name="Sun J."/>
            <person name="Cao H."/>
            <person name="Tong W."/>
            <person name="Gao Q."/>
            <person name="Li Y."/>
            <person name="Deng W."/>
            <person name="Jiang X."/>
            <person name="Wang W."/>
            <person name="Chen Q."/>
            <person name="Zhang S."/>
            <person name="Li H."/>
            <person name="Wu J."/>
            <person name="Wang P."/>
            <person name="Li P."/>
            <person name="Shi C."/>
            <person name="Zheng F."/>
            <person name="Jian J."/>
            <person name="Huang B."/>
            <person name="Shan D."/>
            <person name="Shi M."/>
            <person name="Fang C."/>
            <person name="Yue Y."/>
            <person name="Li F."/>
            <person name="Li D."/>
            <person name="Wei S."/>
            <person name="Han B."/>
            <person name="Jiang C."/>
            <person name="Yin Y."/>
            <person name="Xia T."/>
            <person name="Zhang Z."/>
            <person name="Bennetzen J.L."/>
            <person name="Zhao S."/>
            <person name="Wan X."/>
        </authorList>
    </citation>
    <scope>NUCLEOTIDE SEQUENCE [LARGE SCALE GENOMIC DNA]</scope>
    <source>
        <strain evidence="19">cv. Shuchazao</strain>
        <tissue evidence="18">Leaf</tissue>
    </source>
</reference>
<dbReference type="PANTHER" id="PTHR43783:SF1">
    <property type="entry name" value="UDP-N-ACETYLGLUCOSAMINE 1-CARBOXYVINYLTRANSFERASE"/>
    <property type="match status" value="1"/>
</dbReference>
<dbReference type="NCBIfam" id="NF006873">
    <property type="entry name" value="PRK09369.1"/>
    <property type="match status" value="1"/>
</dbReference>
<feature type="compositionally biased region" description="Low complexity" evidence="16">
    <location>
        <begin position="7"/>
        <end position="24"/>
    </location>
</feature>
<evidence type="ECO:0000256" key="3">
    <source>
        <dbReference type="ARBA" id="ARBA00022490"/>
    </source>
</evidence>
<dbReference type="GO" id="GO:0071555">
    <property type="term" value="P:cell wall organization"/>
    <property type="evidence" value="ECO:0007669"/>
    <property type="project" value="UniProtKB-KW"/>
</dbReference>
<dbReference type="GO" id="GO:0019277">
    <property type="term" value="P:UDP-N-acetylgalactosamine biosynthetic process"/>
    <property type="evidence" value="ECO:0007669"/>
    <property type="project" value="InterPro"/>
</dbReference>
<comment type="similarity">
    <text evidence="10">Belongs to the EPSP synthase family. MurA subfamily.</text>
</comment>
<feature type="region of interest" description="Disordered" evidence="16">
    <location>
        <begin position="1"/>
        <end position="31"/>
    </location>
</feature>
<evidence type="ECO:0000256" key="6">
    <source>
        <dbReference type="ARBA" id="ARBA00022960"/>
    </source>
</evidence>
<dbReference type="HAMAP" id="MF_00111">
    <property type="entry name" value="MurA"/>
    <property type="match status" value="1"/>
</dbReference>
<evidence type="ECO:0000256" key="5">
    <source>
        <dbReference type="ARBA" id="ARBA00022679"/>
    </source>
</evidence>